<dbReference type="AlphaFoldDB" id="A0A6B0V5S7"/>
<accession>A0A6B0V5S7</accession>
<protein>
    <submittedName>
        <fullName evidence="2">Uncharacterized protein</fullName>
    </submittedName>
</protein>
<evidence type="ECO:0000256" key="1">
    <source>
        <dbReference type="SAM" id="MobiDB-lite"/>
    </source>
</evidence>
<organism evidence="2">
    <name type="scientific">Ixodes ricinus</name>
    <name type="common">Common tick</name>
    <name type="synonym">Acarus ricinus</name>
    <dbReference type="NCBI Taxonomy" id="34613"/>
    <lineage>
        <taxon>Eukaryota</taxon>
        <taxon>Metazoa</taxon>
        <taxon>Ecdysozoa</taxon>
        <taxon>Arthropoda</taxon>
        <taxon>Chelicerata</taxon>
        <taxon>Arachnida</taxon>
        <taxon>Acari</taxon>
        <taxon>Parasitiformes</taxon>
        <taxon>Ixodida</taxon>
        <taxon>Ixodoidea</taxon>
        <taxon>Ixodidae</taxon>
        <taxon>Ixodinae</taxon>
        <taxon>Ixodes</taxon>
    </lineage>
</organism>
<name>A0A6B0V5S7_IXORI</name>
<evidence type="ECO:0000313" key="2">
    <source>
        <dbReference type="EMBL" id="MXU96638.1"/>
    </source>
</evidence>
<reference evidence="2" key="1">
    <citation type="submission" date="2019-12" db="EMBL/GenBank/DDBJ databases">
        <title>An insight into the sialome of adult female Ixodes ricinus ticks feeding for 6 days.</title>
        <authorList>
            <person name="Perner J."/>
            <person name="Ribeiro J.M.C."/>
        </authorList>
    </citation>
    <scope>NUCLEOTIDE SEQUENCE</scope>
    <source>
        <strain evidence="2">Semi-engorged</strain>
        <tissue evidence="2">Salivary glands</tissue>
    </source>
</reference>
<feature type="region of interest" description="Disordered" evidence="1">
    <location>
        <begin position="20"/>
        <end position="47"/>
    </location>
</feature>
<dbReference type="EMBL" id="GIFC01014555">
    <property type="protein sequence ID" value="MXU96638.1"/>
    <property type="molecule type" value="Transcribed_RNA"/>
</dbReference>
<feature type="compositionally biased region" description="Low complexity" evidence="1">
    <location>
        <begin position="20"/>
        <end position="29"/>
    </location>
</feature>
<sequence>MRTYARATCGSATASSWLHTATSSSSSSSGPLRPPENTPTSTSVSARRETRYFSRHGVVASCVQTPAVDAAKAASARRKHSERHKDVEEHISTGRMHPKCAHPFHTSYEWRSTCVLGSTHIFTNVPLTSLCSQDLARNEASCGTLNRAFIHGPSLAFSLARITPCLCRLMSSCHLRLEFSDLVFEHSHLCAAIRRTICFAMHTFVHVALSLPSLLKFPPGAAS</sequence>
<proteinExistence type="predicted"/>